<evidence type="ECO:0000313" key="3">
    <source>
        <dbReference type="Proteomes" id="UP000886998"/>
    </source>
</evidence>
<keyword evidence="3" id="KW-1185">Reference proteome</keyword>
<protein>
    <submittedName>
        <fullName evidence="2">Uncharacterized protein</fullName>
    </submittedName>
</protein>
<name>A0A8X6WTB3_9ARAC</name>
<feature type="compositionally biased region" description="Gly residues" evidence="1">
    <location>
        <begin position="19"/>
        <end position="28"/>
    </location>
</feature>
<evidence type="ECO:0000256" key="1">
    <source>
        <dbReference type="SAM" id="MobiDB-lite"/>
    </source>
</evidence>
<gene>
    <name evidence="2" type="ORF">TNIN_124671</name>
</gene>
<dbReference type="EMBL" id="BMAV01001882">
    <property type="protein sequence ID" value="GFY40375.1"/>
    <property type="molecule type" value="Genomic_DNA"/>
</dbReference>
<sequence length="71" mass="7382">MFLLRVLISMEIKVIGPDGASGGPGGKGSWNENTFERSSAPGSVFGAPARVLELCAETQKGWAQKTSEAAS</sequence>
<dbReference type="Proteomes" id="UP000886998">
    <property type="component" value="Unassembled WGS sequence"/>
</dbReference>
<evidence type="ECO:0000313" key="2">
    <source>
        <dbReference type="EMBL" id="GFY40375.1"/>
    </source>
</evidence>
<organism evidence="2 3">
    <name type="scientific">Trichonephila inaurata madagascariensis</name>
    <dbReference type="NCBI Taxonomy" id="2747483"/>
    <lineage>
        <taxon>Eukaryota</taxon>
        <taxon>Metazoa</taxon>
        <taxon>Ecdysozoa</taxon>
        <taxon>Arthropoda</taxon>
        <taxon>Chelicerata</taxon>
        <taxon>Arachnida</taxon>
        <taxon>Araneae</taxon>
        <taxon>Araneomorphae</taxon>
        <taxon>Entelegynae</taxon>
        <taxon>Araneoidea</taxon>
        <taxon>Nephilidae</taxon>
        <taxon>Trichonephila</taxon>
        <taxon>Trichonephila inaurata</taxon>
    </lineage>
</organism>
<feature type="compositionally biased region" description="Polar residues" evidence="1">
    <location>
        <begin position="30"/>
        <end position="39"/>
    </location>
</feature>
<proteinExistence type="predicted"/>
<reference evidence="2" key="1">
    <citation type="submission" date="2020-08" db="EMBL/GenBank/DDBJ databases">
        <title>Multicomponent nature underlies the extraordinary mechanical properties of spider dragline silk.</title>
        <authorList>
            <person name="Kono N."/>
            <person name="Nakamura H."/>
            <person name="Mori M."/>
            <person name="Yoshida Y."/>
            <person name="Ohtoshi R."/>
            <person name="Malay A.D."/>
            <person name="Moran D.A.P."/>
            <person name="Tomita M."/>
            <person name="Numata K."/>
            <person name="Arakawa K."/>
        </authorList>
    </citation>
    <scope>NUCLEOTIDE SEQUENCE</scope>
</reference>
<accession>A0A8X6WTB3</accession>
<feature type="region of interest" description="Disordered" evidence="1">
    <location>
        <begin position="18"/>
        <end position="39"/>
    </location>
</feature>
<comment type="caution">
    <text evidence="2">The sequence shown here is derived from an EMBL/GenBank/DDBJ whole genome shotgun (WGS) entry which is preliminary data.</text>
</comment>
<dbReference type="AlphaFoldDB" id="A0A8X6WTB3"/>